<feature type="compositionally biased region" description="Pro residues" evidence="1">
    <location>
        <begin position="186"/>
        <end position="197"/>
    </location>
</feature>
<feature type="region of interest" description="Disordered" evidence="1">
    <location>
        <begin position="1"/>
        <end position="29"/>
    </location>
</feature>
<dbReference type="RefSeq" id="XP_066628970.1">
    <property type="nucleotide sequence ID" value="XM_066781024.1"/>
</dbReference>
<dbReference type="EMBL" id="JAJVCZ030000010">
    <property type="protein sequence ID" value="KAL0255099.1"/>
    <property type="molecule type" value="Genomic_DNA"/>
</dbReference>
<accession>A0ABR3C6F7</accession>
<organism evidence="2 3">
    <name type="scientific">Diplodia seriata</name>
    <dbReference type="NCBI Taxonomy" id="420778"/>
    <lineage>
        <taxon>Eukaryota</taxon>
        <taxon>Fungi</taxon>
        <taxon>Dikarya</taxon>
        <taxon>Ascomycota</taxon>
        <taxon>Pezizomycotina</taxon>
        <taxon>Dothideomycetes</taxon>
        <taxon>Dothideomycetes incertae sedis</taxon>
        <taxon>Botryosphaeriales</taxon>
        <taxon>Botryosphaeriaceae</taxon>
        <taxon>Diplodia</taxon>
    </lineage>
</organism>
<sequence>MPAPTRKTSNKRPVSSAPSPAAGLARTEHARTEYARTQIADQPRIPWHWSADKCSAPYTPVVRDKWWSDLLDIPLNRTNANRRRVVTNACRIMELELGEQKLGDARCDSCRARGFECWVYSREGAAQVSKPGDACARCRVRTQKGGCSLSKRKKNARHYKRKRRGGGGGGGGGDGGGDGGDGGRSPTPPKRPPPPLRPRSMVPSDSVAFAW</sequence>
<evidence type="ECO:0000313" key="3">
    <source>
        <dbReference type="Proteomes" id="UP001430584"/>
    </source>
</evidence>
<dbReference type="GeneID" id="92013713"/>
<dbReference type="Proteomes" id="UP001430584">
    <property type="component" value="Unassembled WGS sequence"/>
</dbReference>
<gene>
    <name evidence="2" type="ORF">SLS55_009628</name>
</gene>
<feature type="region of interest" description="Disordered" evidence="1">
    <location>
        <begin position="149"/>
        <end position="211"/>
    </location>
</feature>
<name>A0ABR3C6F7_9PEZI</name>
<keyword evidence="3" id="KW-1185">Reference proteome</keyword>
<proteinExistence type="predicted"/>
<comment type="caution">
    <text evidence="2">The sequence shown here is derived from an EMBL/GenBank/DDBJ whole genome shotgun (WGS) entry which is preliminary data.</text>
</comment>
<feature type="compositionally biased region" description="Gly residues" evidence="1">
    <location>
        <begin position="166"/>
        <end position="183"/>
    </location>
</feature>
<evidence type="ECO:0000256" key="1">
    <source>
        <dbReference type="SAM" id="MobiDB-lite"/>
    </source>
</evidence>
<feature type="compositionally biased region" description="Basic residues" evidence="1">
    <location>
        <begin position="150"/>
        <end position="165"/>
    </location>
</feature>
<evidence type="ECO:0000313" key="2">
    <source>
        <dbReference type="EMBL" id="KAL0255099.1"/>
    </source>
</evidence>
<evidence type="ECO:0008006" key="4">
    <source>
        <dbReference type="Google" id="ProtNLM"/>
    </source>
</evidence>
<reference evidence="2 3" key="1">
    <citation type="submission" date="2024-02" db="EMBL/GenBank/DDBJ databases">
        <title>De novo assembly and annotation of 12 fungi associated with fruit tree decline syndrome in Ontario, Canada.</title>
        <authorList>
            <person name="Sulman M."/>
            <person name="Ellouze W."/>
            <person name="Ilyukhin E."/>
        </authorList>
    </citation>
    <scope>NUCLEOTIDE SEQUENCE [LARGE SCALE GENOMIC DNA]</scope>
    <source>
        <strain evidence="2 3">FDS-637</strain>
    </source>
</reference>
<protein>
    <recommendedName>
        <fullName evidence="4">Zn(2)-C6 fungal-type domain-containing protein</fullName>
    </recommendedName>
</protein>